<reference evidence="1" key="1">
    <citation type="journal article" date="2011" name="PLoS Biol.">
        <title>Gene gain and loss during evolution of obligate parasitism in the white rust pathogen of Arabidopsis thaliana.</title>
        <authorList>
            <person name="Kemen E."/>
            <person name="Gardiner A."/>
            <person name="Schultz-Larsen T."/>
            <person name="Kemen A.C."/>
            <person name="Balmuth A.L."/>
            <person name="Robert-Seilaniantz A."/>
            <person name="Bailey K."/>
            <person name="Holub E."/>
            <person name="Studholme D.J."/>
            <person name="Maclean D."/>
            <person name="Jones J.D."/>
        </authorList>
    </citation>
    <scope>NUCLEOTIDE SEQUENCE</scope>
</reference>
<accession>F0WIM2</accession>
<reference evidence="1" key="2">
    <citation type="submission" date="2011-02" db="EMBL/GenBank/DDBJ databases">
        <authorList>
            <person name="MacLean D."/>
        </authorList>
    </citation>
    <scope>NUCLEOTIDE SEQUENCE</scope>
</reference>
<evidence type="ECO:0000313" key="1">
    <source>
        <dbReference type="EMBL" id="CCA21107.1"/>
    </source>
</evidence>
<dbReference type="HOGENOM" id="CLU_031434_4_0_1"/>
<gene>
    <name evidence="1" type="primary">AlNc14C112G6423</name>
    <name evidence="1" type="ORF">ALNC14_072500</name>
</gene>
<dbReference type="AlphaFoldDB" id="F0WIM2"/>
<proteinExistence type="predicted"/>
<organism evidence="1">
    <name type="scientific">Albugo laibachii Nc14</name>
    <dbReference type="NCBI Taxonomy" id="890382"/>
    <lineage>
        <taxon>Eukaryota</taxon>
        <taxon>Sar</taxon>
        <taxon>Stramenopiles</taxon>
        <taxon>Oomycota</taxon>
        <taxon>Peronosporomycetes</taxon>
        <taxon>Albuginales</taxon>
        <taxon>Albuginaceae</taxon>
        <taxon>Albugo</taxon>
    </lineage>
</organism>
<protein>
    <submittedName>
        <fullName evidence="1">Uncharacterized protein AlNc14C112G6423</fullName>
    </submittedName>
</protein>
<name>F0WIM2_9STRA</name>
<dbReference type="EMBL" id="FR824157">
    <property type="protein sequence ID" value="CCA21107.1"/>
    <property type="molecule type" value="Genomic_DNA"/>
</dbReference>
<sequence length="210" mass="23700">MKRHRFSFHVKTHAGQTAPADALKKAAAFENEVARRLDVEGIKTIYNADQTALFFELLPRTTITKTGSKTVWVKCGKKEKERMTAMVLGDSQGMKYPLFLVISTAPSKIVAVDAENKRVRHGFGRRLRTQIEPLQDDLGVQVHGNRNAWWNGALTVEFLRFHFGQRSVFSDPVMPDASPSPLLYHTAVSSPFVNLPLCQRKHRGSTIRQE</sequence>